<keyword evidence="1" id="KW-1133">Transmembrane helix</keyword>
<proteinExistence type="predicted"/>
<gene>
    <name evidence="2" type="ORF">SAMN05660662_1005</name>
</gene>
<sequence length="214" mass="20662">MSSAGTVLTAQPTREVARRAWPQWLALGVAMLVVAGMSIAWSDGGARLLLGALGLFLAVRGGVLLRSAPGLDGELAGRARTLGSVAAVAGVAALVIALVSGVAAARVLLVGVPVLLLGGALALLTRSGTARRAGQALLVWGVLVTGLLVVTGVAKDWDRAADAATVVAALAVAVLAVPVLVSAVNLRAVAAQPAPAPTGGGCGGCACGAGGCGA</sequence>
<evidence type="ECO:0000313" key="3">
    <source>
        <dbReference type="Proteomes" id="UP000199406"/>
    </source>
</evidence>
<dbReference type="RefSeq" id="WP_091763932.1">
    <property type="nucleotide sequence ID" value="NZ_FNBT01000001.1"/>
</dbReference>
<evidence type="ECO:0000256" key="1">
    <source>
        <dbReference type="SAM" id="Phobius"/>
    </source>
</evidence>
<keyword evidence="1" id="KW-0812">Transmembrane</keyword>
<dbReference type="EMBL" id="FNBT01000001">
    <property type="protein sequence ID" value="SDF07724.1"/>
    <property type="molecule type" value="Genomic_DNA"/>
</dbReference>
<feature type="transmembrane region" description="Helical" evidence="1">
    <location>
        <begin position="105"/>
        <end position="124"/>
    </location>
</feature>
<feature type="transmembrane region" description="Helical" evidence="1">
    <location>
        <begin position="136"/>
        <end position="154"/>
    </location>
</feature>
<feature type="transmembrane region" description="Helical" evidence="1">
    <location>
        <begin position="166"/>
        <end position="186"/>
    </location>
</feature>
<dbReference type="AlphaFoldDB" id="A0A1G7I5I7"/>
<reference evidence="3" key="1">
    <citation type="submission" date="2016-10" db="EMBL/GenBank/DDBJ databases">
        <authorList>
            <person name="Varghese N."/>
            <person name="Submissions S."/>
        </authorList>
    </citation>
    <scope>NUCLEOTIDE SEQUENCE [LARGE SCALE GENOMIC DNA]</scope>
    <source>
        <strain evidence="3">DSM 44268</strain>
    </source>
</reference>
<feature type="transmembrane region" description="Helical" evidence="1">
    <location>
        <begin position="48"/>
        <end position="67"/>
    </location>
</feature>
<organism evidence="2 3">
    <name type="scientific">Blastococcus aurantiacus</name>
    <dbReference type="NCBI Taxonomy" id="1550231"/>
    <lineage>
        <taxon>Bacteria</taxon>
        <taxon>Bacillati</taxon>
        <taxon>Actinomycetota</taxon>
        <taxon>Actinomycetes</taxon>
        <taxon>Geodermatophilales</taxon>
        <taxon>Geodermatophilaceae</taxon>
        <taxon>Blastococcus</taxon>
    </lineage>
</organism>
<dbReference type="OrthoDB" id="5198797at2"/>
<evidence type="ECO:0000313" key="2">
    <source>
        <dbReference type="EMBL" id="SDF07724.1"/>
    </source>
</evidence>
<dbReference type="Proteomes" id="UP000199406">
    <property type="component" value="Unassembled WGS sequence"/>
</dbReference>
<protein>
    <submittedName>
        <fullName evidence="2">Uncharacterized protein</fullName>
    </submittedName>
</protein>
<feature type="transmembrane region" description="Helical" evidence="1">
    <location>
        <begin position="79"/>
        <end position="99"/>
    </location>
</feature>
<keyword evidence="3" id="KW-1185">Reference proteome</keyword>
<name>A0A1G7I5I7_9ACTN</name>
<feature type="transmembrane region" description="Helical" evidence="1">
    <location>
        <begin position="24"/>
        <end position="42"/>
    </location>
</feature>
<accession>A0A1G7I5I7</accession>
<dbReference type="STRING" id="1550231.SAMN05660662_1005"/>
<keyword evidence="1" id="KW-0472">Membrane</keyword>